<evidence type="ECO:0000256" key="4">
    <source>
        <dbReference type="ARBA" id="ARBA00022741"/>
    </source>
</evidence>
<evidence type="ECO:0000259" key="9">
    <source>
        <dbReference type="PROSITE" id="PS50042"/>
    </source>
</evidence>
<dbReference type="PANTHER" id="PTHR23011:SF43">
    <property type="entry name" value="CYCLIC NUCLEOTIDE-BINDING DOMAIN-CONTAINING PROTEIN 2"/>
    <property type="match status" value="1"/>
</dbReference>
<dbReference type="PANTHER" id="PTHR23011">
    <property type="entry name" value="CYCLIC NUCLEOTIDE-BINDING DOMAIN CONTAINING PROTEIN"/>
    <property type="match status" value="1"/>
</dbReference>
<dbReference type="RefSeq" id="XP_032802505.1">
    <property type="nucleotide sequence ID" value="XM_032946614.1"/>
</dbReference>
<evidence type="ECO:0000256" key="1">
    <source>
        <dbReference type="ARBA" id="ARBA00004514"/>
    </source>
</evidence>
<accession>A0AAJ7WLZ6</accession>
<feature type="region of interest" description="Disordered" evidence="8">
    <location>
        <begin position="353"/>
        <end position="391"/>
    </location>
</feature>
<evidence type="ECO:0000256" key="7">
    <source>
        <dbReference type="ARBA" id="ARBA00072573"/>
    </source>
</evidence>
<keyword evidence="4" id="KW-0547">Nucleotide-binding</keyword>
<reference evidence="11" key="1">
    <citation type="submission" date="2025-08" db="UniProtKB">
        <authorList>
            <consortium name="RefSeq"/>
        </authorList>
    </citation>
    <scope>IDENTIFICATION</scope>
    <source>
        <tissue evidence="11">Sperm</tissue>
    </source>
</reference>
<dbReference type="InterPro" id="IPR014710">
    <property type="entry name" value="RmlC-like_jellyroll"/>
</dbReference>
<keyword evidence="10" id="KW-1185">Reference proteome</keyword>
<comment type="function">
    <text evidence="6">Essential for male fertility. Plays an important role in spermatogenesis and regulates sperm motility by controlling the development of the flagellar bending of sperm.</text>
</comment>
<evidence type="ECO:0000256" key="6">
    <source>
        <dbReference type="ARBA" id="ARBA00059651"/>
    </source>
</evidence>
<dbReference type="Proteomes" id="UP001318040">
    <property type="component" value="Chromosome 4"/>
</dbReference>
<dbReference type="GO" id="GO:0005829">
    <property type="term" value="C:cytosol"/>
    <property type="evidence" value="ECO:0007669"/>
    <property type="project" value="UniProtKB-SubCell"/>
</dbReference>
<evidence type="ECO:0000256" key="5">
    <source>
        <dbReference type="ARBA" id="ARBA00023149"/>
    </source>
</evidence>
<evidence type="ECO:0000256" key="8">
    <source>
        <dbReference type="SAM" id="MobiDB-lite"/>
    </source>
</evidence>
<keyword evidence="2" id="KW-0963">Cytoplasm</keyword>
<protein>
    <recommendedName>
        <fullName evidence="7">Cyclic nucleotide-binding domain-containing protein 2</fullName>
    </recommendedName>
</protein>
<dbReference type="SUPFAM" id="SSF51206">
    <property type="entry name" value="cAMP-binding domain-like"/>
    <property type="match status" value="2"/>
</dbReference>
<dbReference type="AlphaFoldDB" id="A0AAJ7WLZ6"/>
<organism evidence="10 11">
    <name type="scientific">Petromyzon marinus</name>
    <name type="common">Sea lamprey</name>
    <dbReference type="NCBI Taxonomy" id="7757"/>
    <lineage>
        <taxon>Eukaryota</taxon>
        <taxon>Metazoa</taxon>
        <taxon>Chordata</taxon>
        <taxon>Craniata</taxon>
        <taxon>Vertebrata</taxon>
        <taxon>Cyclostomata</taxon>
        <taxon>Hyperoartia</taxon>
        <taxon>Petromyzontiformes</taxon>
        <taxon>Petromyzontidae</taxon>
        <taxon>Petromyzon</taxon>
    </lineage>
</organism>
<dbReference type="Gene3D" id="2.60.120.10">
    <property type="entry name" value="Jelly Rolls"/>
    <property type="match status" value="2"/>
</dbReference>
<sequence>MSKLRRGPVVLEQKHSKRATQLWKVARQVCVLSQVCRIFRSSNSALLTYEAVDASCAGKPSAYKINKVHTDLYGEVYGFSCTLFFFNSLKLFFRRSGLLRICLVFQFTLPEKAVRAALKPPSERSDTEVIFLRGLLRGLSSFRRYTAHLQLMLAGVVRYEKFGRRRVIVKKGHYGRRFYFVFSGLVAVTKDNDGSSAFIDPEPILLRKGAGFGEIALLKDLSRNATIVCMEETELLVVDKEDFFAYKLDQELRKEFQYRYNYFRSLELFSTWSDESLETMADHCKIEEFNHGQVVTGDTSETKNIIFVIKGCCDVLRLVDLSGCPSYHDWLQQQVKIQEKKIADIYMDPRSMLRDGNRMEHKEPGSGDEDEPRRLSLKSVGYGPSSPQPPATLLDDYKAAVYIRVDAIRPGQYFKGVNMNVLEGILEKDGKLVKETGLKQFLVPEFHRDGRPMVITSQGAKVLRVRLDKFGELMNDATLKELKKQSEPYPKDDALCQIFLEQNQWKLYKRELALAAAKGGKSDWRLRASKQEDARHKDLYSEWDAESAGIMELGSPLGSGKRVWMARSTAGDILSAQAGGRREIRLETAEEVPDAGPKRHGPRLIHSILVKGPNYR</sequence>
<dbReference type="InterPro" id="IPR018490">
    <property type="entry name" value="cNMP-bd_dom_sf"/>
</dbReference>
<evidence type="ECO:0000256" key="2">
    <source>
        <dbReference type="ARBA" id="ARBA00022490"/>
    </source>
</evidence>
<evidence type="ECO:0000256" key="3">
    <source>
        <dbReference type="ARBA" id="ARBA00022566"/>
    </source>
</evidence>
<comment type="subcellular location">
    <subcellularLocation>
        <location evidence="1">Cytoplasm</location>
        <location evidence="1">Cytosol</location>
    </subcellularLocation>
</comment>
<dbReference type="GO" id="GO:0030552">
    <property type="term" value="F:cAMP binding"/>
    <property type="evidence" value="ECO:0007669"/>
    <property type="project" value="UniProtKB-KW"/>
</dbReference>
<dbReference type="KEGG" id="pmrn:116938874"/>
<dbReference type="FunFam" id="2.60.120.10:FF:000083">
    <property type="entry name" value="Cyclic nucleotide binding domain containing 2"/>
    <property type="match status" value="1"/>
</dbReference>
<dbReference type="SMART" id="SM00100">
    <property type="entry name" value="cNMP"/>
    <property type="match status" value="1"/>
</dbReference>
<proteinExistence type="predicted"/>
<dbReference type="PROSITE" id="PS50042">
    <property type="entry name" value="CNMP_BINDING_3"/>
    <property type="match status" value="1"/>
</dbReference>
<keyword evidence="3" id="KW-0116">cAMP-binding</keyword>
<dbReference type="CDD" id="cd00038">
    <property type="entry name" value="CAP_ED"/>
    <property type="match status" value="1"/>
</dbReference>
<dbReference type="InterPro" id="IPR000595">
    <property type="entry name" value="cNMP-bd_dom"/>
</dbReference>
<keyword evidence="5" id="KW-0114">cAMP</keyword>
<dbReference type="Pfam" id="PF00027">
    <property type="entry name" value="cNMP_binding"/>
    <property type="match status" value="1"/>
</dbReference>
<gene>
    <name evidence="11" type="primary">LOC116938874</name>
</gene>
<dbReference type="GO" id="GO:0007283">
    <property type="term" value="P:spermatogenesis"/>
    <property type="evidence" value="ECO:0007669"/>
    <property type="project" value="TreeGrafter"/>
</dbReference>
<evidence type="ECO:0000313" key="11">
    <source>
        <dbReference type="RefSeq" id="XP_032802505.1"/>
    </source>
</evidence>
<evidence type="ECO:0000313" key="10">
    <source>
        <dbReference type="Proteomes" id="UP001318040"/>
    </source>
</evidence>
<feature type="domain" description="Cyclic nucleotide-binding" evidence="9">
    <location>
        <begin position="141"/>
        <end position="243"/>
    </location>
</feature>
<name>A0AAJ7WLZ6_PETMA</name>
<feature type="compositionally biased region" description="Basic and acidic residues" evidence="8">
    <location>
        <begin position="353"/>
        <end position="365"/>
    </location>
</feature>